<keyword evidence="1" id="KW-0472">Membrane</keyword>
<evidence type="ECO:0000256" key="2">
    <source>
        <dbReference type="ARBA" id="ARBA00022692"/>
    </source>
</evidence>
<dbReference type="EMBL" id="JAFBIL020000005">
    <property type="protein sequence ID" value="MBZ2208522.1"/>
    <property type="molecule type" value="Genomic_DNA"/>
</dbReference>
<dbReference type="Proteomes" id="UP000809349">
    <property type="component" value="Unassembled WGS sequence"/>
</dbReference>
<dbReference type="PANTHER" id="PTHR34597">
    <property type="entry name" value="SLR1661 PROTEIN"/>
    <property type="match status" value="1"/>
</dbReference>
<organism evidence="7 8">
    <name type="scientific">Massilia soli</name>
    <dbReference type="NCBI Taxonomy" id="2792854"/>
    <lineage>
        <taxon>Bacteria</taxon>
        <taxon>Pseudomonadati</taxon>
        <taxon>Pseudomonadota</taxon>
        <taxon>Betaproteobacteria</taxon>
        <taxon>Burkholderiales</taxon>
        <taxon>Oxalobacteraceae</taxon>
        <taxon>Telluria group</taxon>
        <taxon>Massilia</taxon>
    </lineage>
</organism>
<proteinExistence type="predicted"/>
<dbReference type="InterPro" id="IPR051544">
    <property type="entry name" value="TPS_OM_transporter"/>
</dbReference>
<evidence type="ECO:0000256" key="4">
    <source>
        <dbReference type="SAM" id="SignalP"/>
    </source>
</evidence>
<dbReference type="Pfam" id="PF08479">
    <property type="entry name" value="POTRA_2"/>
    <property type="match status" value="1"/>
</dbReference>
<keyword evidence="4" id="KW-0732">Signal</keyword>
<gene>
    <name evidence="7" type="ORF">I4X03_014755</name>
</gene>
<keyword evidence="3" id="KW-0998">Cell outer membrane</keyword>
<keyword evidence="8" id="KW-1185">Reference proteome</keyword>
<dbReference type="RefSeq" id="WP_223469001.1">
    <property type="nucleotide sequence ID" value="NZ_JAFBIL020000005.1"/>
</dbReference>
<evidence type="ECO:0000256" key="1">
    <source>
        <dbReference type="ARBA" id="ARBA00022452"/>
    </source>
</evidence>
<reference evidence="7 8" key="2">
    <citation type="submission" date="2021-08" db="EMBL/GenBank/DDBJ databases">
        <title>Massilia sp. R798.</title>
        <authorList>
            <person name="Baek J.H."/>
            <person name="Jung H.S."/>
            <person name="Kim K.R."/>
            <person name="Jeon C.O."/>
        </authorList>
    </citation>
    <scope>NUCLEOTIDE SEQUENCE [LARGE SCALE GENOMIC DNA]</scope>
    <source>
        <strain evidence="7 8">R798</strain>
    </source>
</reference>
<feature type="signal peptide" evidence="4">
    <location>
        <begin position="1"/>
        <end position="23"/>
    </location>
</feature>
<sequence length="528" mass="56057">MSLRFARLFAGSVLAVAASAAWGAGQEPEAPIRFDISGFSVSGNSLLPAPEVEAALAPFAGKNRDFGDVQRALEALEGAFHARGYKVVTVQLPEQELGGGVVRLDVVAPTIGQVRVRGNKFVDEANIRRSMPSLASGRTPNLDQVSANLKLANEHPSRKINLQLQTGEKDDVVDANLDVADEKAWRAMLNLDNSGNSQTGKTQAGLILQHANLWGRDHLGSIQYTTTVEHPDQVSVYGLGYHIPLYALGASVDLFASYSNVDSGVVSAGLFDLGVSGKGATFGARYNHVLARRGSLEPRLVYGLDIKAYKNDVLFAGQNFGNDVTVRPISVAFTGNVALDGDAQAGFSVAAVQNIAGGSRGGAIDFERARAGADDSYRMLRVSGAYSRMVLQDWQLRVLFNGQWTNDALVSGEQFGAGGNASVRGFDERVLSADSGAFANLELYSPNFCGAGRWQCRAVAFYDAAYGERNKALPGELDSTSIASTGLGLRVAMGTSMNMQLDYGHVARSGAVDASGSNKLHVRVGIAY</sequence>
<comment type="caution">
    <text evidence="7">The sequence shown here is derived from an EMBL/GenBank/DDBJ whole genome shotgun (WGS) entry which is preliminary data.</text>
</comment>
<dbReference type="InterPro" id="IPR013686">
    <property type="entry name" value="Polypept-transport_assoc_ShlB"/>
</dbReference>
<reference evidence="7 8" key="1">
    <citation type="submission" date="2021-01" db="EMBL/GenBank/DDBJ databases">
        <authorList>
            <person name="Ruan W."/>
            <person name="Khan S.A."/>
            <person name="Jeon C.O."/>
        </authorList>
    </citation>
    <scope>NUCLEOTIDE SEQUENCE [LARGE SCALE GENOMIC DNA]</scope>
    <source>
        <strain evidence="7 8">R798</strain>
    </source>
</reference>
<dbReference type="PANTHER" id="PTHR34597:SF6">
    <property type="entry name" value="BLR6126 PROTEIN"/>
    <property type="match status" value="1"/>
</dbReference>
<dbReference type="InterPro" id="IPR005565">
    <property type="entry name" value="Hemolysn_activator_HlyB_C"/>
</dbReference>
<evidence type="ECO:0000256" key="3">
    <source>
        <dbReference type="ARBA" id="ARBA00023237"/>
    </source>
</evidence>
<accession>A0ABS7SRE9</accession>
<keyword evidence="2" id="KW-0812">Transmembrane</keyword>
<feature type="domain" description="Haemolysin activator HlyB C-terminal" evidence="5">
    <location>
        <begin position="176"/>
        <end position="490"/>
    </location>
</feature>
<name>A0ABS7SRE9_9BURK</name>
<evidence type="ECO:0000259" key="5">
    <source>
        <dbReference type="Pfam" id="PF03865"/>
    </source>
</evidence>
<evidence type="ECO:0000259" key="6">
    <source>
        <dbReference type="Pfam" id="PF08479"/>
    </source>
</evidence>
<feature type="chain" id="PRO_5046938172" evidence="4">
    <location>
        <begin position="24"/>
        <end position="528"/>
    </location>
</feature>
<evidence type="ECO:0000313" key="8">
    <source>
        <dbReference type="Proteomes" id="UP000809349"/>
    </source>
</evidence>
<protein>
    <submittedName>
        <fullName evidence="7">BamA/TamA family outer membrane protein</fullName>
    </submittedName>
</protein>
<evidence type="ECO:0000313" key="7">
    <source>
        <dbReference type="EMBL" id="MBZ2208522.1"/>
    </source>
</evidence>
<feature type="domain" description="Polypeptide-transport-associated ShlB-type" evidence="6">
    <location>
        <begin position="34"/>
        <end position="107"/>
    </location>
</feature>
<dbReference type="Gene3D" id="3.10.20.310">
    <property type="entry name" value="membrane protein fhac"/>
    <property type="match status" value="1"/>
</dbReference>
<dbReference type="Gene3D" id="2.40.160.50">
    <property type="entry name" value="membrane protein fhac: a member of the omp85/tpsb transporter family"/>
    <property type="match status" value="1"/>
</dbReference>
<dbReference type="Pfam" id="PF03865">
    <property type="entry name" value="ShlB"/>
    <property type="match status" value="1"/>
</dbReference>
<keyword evidence="1" id="KW-1134">Transmembrane beta strand</keyword>